<evidence type="ECO:0000313" key="3">
    <source>
        <dbReference type="Proteomes" id="UP000199112"/>
    </source>
</evidence>
<dbReference type="PANTHER" id="PTHR34856:SF2">
    <property type="entry name" value="PROTEIN NRFD"/>
    <property type="match status" value="1"/>
</dbReference>
<keyword evidence="1" id="KW-0812">Transmembrane</keyword>
<dbReference type="InterPro" id="IPR052049">
    <property type="entry name" value="Electron_transfer_protein"/>
</dbReference>
<feature type="transmembrane region" description="Helical" evidence="1">
    <location>
        <begin position="303"/>
        <end position="327"/>
    </location>
</feature>
<keyword evidence="3" id="KW-1185">Reference proteome</keyword>
<feature type="transmembrane region" description="Helical" evidence="1">
    <location>
        <begin position="190"/>
        <end position="214"/>
    </location>
</feature>
<accession>A0A1H6G1T7</accession>
<dbReference type="RefSeq" id="WP_090507389.1">
    <property type="nucleotide sequence ID" value="NZ_FNWL01000002.1"/>
</dbReference>
<sequence length="373" mass="38300">MPTEVTYGLPYDQWNWRIGVYIAMIGIAGGAYLTGYIADLLAEKRDSRQYGQVAKFGYLVGLGGLAIGPPVLLSHLAAPFRAMMIPLTMTNLGSWMSIGAYMLMGFGLGTSVMFLWLAFGTNRPHARTLGSSNEVAADGGEDVAADGGPAKAATSDETAGGFRGAANKVGLMNLLDSIADYTRPSRRNRLVVGALFGIFAAGVLVYSAMAYGSGSTERVALWDPTFLLPVQILTGLGAGLTVAVGLAALAERDVSRPIQNCSLGAAGLLAGGLVAVAATLFLLPEQIPAAQPAVDNLTSAYALEFVGIALVGGLIVPIALSIAGTLGVRRDALSDSGAVGAYVAAAALVVAGKLALALSYLMAAEFTPMPLPV</sequence>
<dbReference type="OrthoDB" id="205836at2157"/>
<feature type="transmembrane region" description="Helical" evidence="1">
    <location>
        <begin position="98"/>
        <end position="119"/>
    </location>
</feature>
<name>A0A1H6G1T7_9EURY</name>
<feature type="transmembrane region" description="Helical" evidence="1">
    <location>
        <begin position="226"/>
        <end position="249"/>
    </location>
</feature>
<evidence type="ECO:0000313" key="2">
    <source>
        <dbReference type="EMBL" id="SEH16428.1"/>
    </source>
</evidence>
<proteinExistence type="predicted"/>
<feature type="transmembrane region" description="Helical" evidence="1">
    <location>
        <begin position="261"/>
        <end position="283"/>
    </location>
</feature>
<dbReference type="PANTHER" id="PTHR34856">
    <property type="entry name" value="PROTEIN NRFD"/>
    <property type="match status" value="1"/>
</dbReference>
<organism evidence="2 3">
    <name type="scientific">Natronorubrum sediminis</name>
    <dbReference type="NCBI Taxonomy" id="640943"/>
    <lineage>
        <taxon>Archaea</taxon>
        <taxon>Methanobacteriati</taxon>
        <taxon>Methanobacteriota</taxon>
        <taxon>Stenosarchaea group</taxon>
        <taxon>Halobacteria</taxon>
        <taxon>Halobacteriales</taxon>
        <taxon>Natrialbaceae</taxon>
        <taxon>Natronorubrum</taxon>
    </lineage>
</organism>
<dbReference type="GO" id="GO:0005886">
    <property type="term" value="C:plasma membrane"/>
    <property type="evidence" value="ECO:0007669"/>
    <property type="project" value="TreeGrafter"/>
</dbReference>
<protein>
    <submittedName>
        <fullName evidence="2">Uncharacterized protein</fullName>
    </submittedName>
</protein>
<gene>
    <name evidence="2" type="ORF">SAMN04487967_2618</name>
</gene>
<reference evidence="3" key="1">
    <citation type="submission" date="2016-10" db="EMBL/GenBank/DDBJ databases">
        <authorList>
            <person name="Varghese N."/>
            <person name="Submissions S."/>
        </authorList>
    </citation>
    <scope>NUCLEOTIDE SEQUENCE [LARGE SCALE GENOMIC DNA]</scope>
    <source>
        <strain evidence="3">CGMCC 1.8981</strain>
    </source>
</reference>
<feature type="transmembrane region" description="Helical" evidence="1">
    <location>
        <begin position="53"/>
        <end position="78"/>
    </location>
</feature>
<feature type="transmembrane region" description="Helical" evidence="1">
    <location>
        <begin position="339"/>
        <end position="363"/>
    </location>
</feature>
<keyword evidence="1" id="KW-1133">Transmembrane helix</keyword>
<dbReference type="Gene3D" id="1.20.1630.10">
    <property type="entry name" value="Formate dehydrogenase/DMSO reductase domain"/>
    <property type="match status" value="1"/>
</dbReference>
<feature type="transmembrane region" description="Helical" evidence="1">
    <location>
        <begin position="20"/>
        <end position="41"/>
    </location>
</feature>
<dbReference type="Proteomes" id="UP000199112">
    <property type="component" value="Unassembled WGS sequence"/>
</dbReference>
<evidence type="ECO:0000256" key="1">
    <source>
        <dbReference type="SAM" id="Phobius"/>
    </source>
</evidence>
<keyword evidence="1" id="KW-0472">Membrane</keyword>
<dbReference type="AlphaFoldDB" id="A0A1H6G1T7"/>
<dbReference type="EMBL" id="FNWL01000002">
    <property type="protein sequence ID" value="SEH16428.1"/>
    <property type="molecule type" value="Genomic_DNA"/>
</dbReference>